<comment type="similarity">
    <text evidence="1">Belongs to the alpha-carbonic anhydrase family.</text>
</comment>
<dbReference type="InterPro" id="IPR001148">
    <property type="entry name" value="CA_dom"/>
</dbReference>
<keyword evidence="4" id="KW-1185">Reference proteome</keyword>
<dbReference type="Pfam" id="PF00194">
    <property type="entry name" value="Carb_anhydrase"/>
    <property type="match status" value="1"/>
</dbReference>
<protein>
    <recommendedName>
        <fullName evidence="2">Alpha-carbonic anhydrase domain-containing protein</fullName>
    </recommendedName>
</protein>
<dbReference type="Proteomes" id="UP001162164">
    <property type="component" value="Unassembled WGS sequence"/>
</dbReference>
<proteinExistence type="inferred from homology"/>
<comment type="caution">
    <text evidence="3">The sequence shown here is derived from an EMBL/GenBank/DDBJ whole genome shotgun (WGS) entry which is preliminary data.</text>
</comment>
<organism evidence="3 4">
    <name type="scientific">Molorchus minor</name>
    <dbReference type="NCBI Taxonomy" id="1323400"/>
    <lineage>
        <taxon>Eukaryota</taxon>
        <taxon>Metazoa</taxon>
        <taxon>Ecdysozoa</taxon>
        <taxon>Arthropoda</taxon>
        <taxon>Hexapoda</taxon>
        <taxon>Insecta</taxon>
        <taxon>Pterygota</taxon>
        <taxon>Neoptera</taxon>
        <taxon>Endopterygota</taxon>
        <taxon>Coleoptera</taxon>
        <taxon>Polyphaga</taxon>
        <taxon>Cucujiformia</taxon>
        <taxon>Chrysomeloidea</taxon>
        <taxon>Cerambycidae</taxon>
        <taxon>Lamiinae</taxon>
        <taxon>Monochamini</taxon>
        <taxon>Molorchus</taxon>
    </lineage>
</organism>
<feature type="domain" description="Alpha-carbonic anhydrase" evidence="2">
    <location>
        <begin position="1"/>
        <end position="373"/>
    </location>
</feature>
<reference evidence="3" key="1">
    <citation type="journal article" date="2023" name="Insect Mol. Biol.">
        <title>Genome sequencing provides insights into the evolution of gene families encoding plant cell wall-degrading enzymes in longhorned beetles.</title>
        <authorList>
            <person name="Shin N.R."/>
            <person name="Okamura Y."/>
            <person name="Kirsch R."/>
            <person name="Pauchet Y."/>
        </authorList>
    </citation>
    <scope>NUCLEOTIDE SEQUENCE</scope>
    <source>
        <strain evidence="3">MMC_N1</strain>
    </source>
</reference>
<dbReference type="PROSITE" id="PS51144">
    <property type="entry name" value="ALPHA_CA_2"/>
    <property type="match status" value="1"/>
</dbReference>
<name>A0ABQ9JT94_9CUCU</name>
<dbReference type="Gene3D" id="3.10.200.10">
    <property type="entry name" value="Alpha carbonic anhydrase"/>
    <property type="match status" value="1"/>
</dbReference>
<dbReference type="PANTHER" id="PTHR18952:SF270">
    <property type="entry name" value="CARBONIC ANHYDRASE"/>
    <property type="match status" value="1"/>
</dbReference>
<dbReference type="PANTHER" id="PTHR18952">
    <property type="entry name" value="CARBONIC ANHYDRASE"/>
    <property type="match status" value="1"/>
</dbReference>
<accession>A0ABQ9JT94</accession>
<gene>
    <name evidence="3" type="ORF">NQ317_004800</name>
</gene>
<dbReference type="InterPro" id="IPR023561">
    <property type="entry name" value="Carbonic_anhydrase_a-class"/>
</dbReference>
<sequence>MAFDPPAISKTNRKIFVYCTRCTYSKRREYFGYASGLAALTSSTKKTEQTHDTCFYIILHSVSSESCTDIPRTYPINELSIAGITNLAGYSNYQFAFKYLNLKTANDIKAQTALSGDRHFQLNYPFAFDALYRKSNVESNSANRIVWECVVFELALELFSVSLLHIANFSALELFSVSLLHIANFSIPAVIRLEDILLPVGQWSIRCQQGKLQSPIPLSPSIAVEKEYHQFRAQGYGQTTGAILKNNGHSGRFPLELHLVHYRTTYTNIAEALKERHGVAVFAVLFELSPDDDEEFVPLLNIIETLQTKVNAPRPLRQFTTKNFLPRNIAGFYRYEGSLTTPECNEGYFGLCLLTLYPFLKIRNFELFKYLNN</sequence>
<evidence type="ECO:0000313" key="4">
    <source>
        <dbReference type="Proteomes" id="UP001162164"/>
    </source>
</evidence>
<dbReference type="InterPro" id="IPR036398">
    <property type="entry name" value="CA_dom_sf"/>
</dbReference>
<evidence type="ECO:0000256" key="1">
    <source>
        <dbReference type="ARBA" id="ARBA00010718"/>
    </source>
</evidence>
<dbReference type="EMBL" id="JAPWTJ010000232">
    <property type="protein sequence ID" value="KAJ8980798.1"/>
    <property type="molecule type" value="Genomic_DNA"/>
</dbReference>
<dbReference type="SMART" id="SM01057">
    <property type="entry name" value="Carb_anhydrase"/>
    <property type="match status" value="1"/>
</dbReference>
<evidence type="ECO:0000259" key="2">
    <source>
        <dbReference type="PROSITE" id="PS51144"/>
    </source>
</evidence>
<dbReference type="SUPFAM" id="SSF51069">
    <property type="entry name" value="Carbonic anhydrase"/>
    <property type="match status" value="1"/>
</dbReference>
<evidence type="ECO:0000313" key="3">
    <source>
        <dbReference type="EMBL" id="KAJ8980798.1"/>
    </source>
</evidence>